<evidence type="ECO:0000256" key="9">
    <source>
        <dbReference type="ARBA" id="ARBA00022989"/>
    </source>
</evidence>
<dbReference type="GO" id="GO:0005886">
    <property type="term" value="C:plasma membrane"/>
    <property type="evidence" value="ECO:0007669"/>
    <property type="project" value="UniProtKB-SubCell"/>
</dbReference>
<keyword evidence="14 16" id="KW-0472">Membrane</keyword>
<comment type="subcellular location">
    <subcellularLocation>
        <location evidence="16">Cell membrane</location>
        <topology evidence="16">Single-pass membrane protein</topology>
    </subcellularLocation>
</comment>
<protein>
    <recommendedName>
        <fullName evidence="16 17">Na(+)-translocating NADH-quinone reductase subunit C</fullName>
        <shortName evidence="16 17">Na(+)-NQR subunit C</shortName>
        <shortName evidence="16 17">Na(+)-translocating NQR subunit C</shortName>
        <ecNumber evidence="16 17">7.2.1.1</ecNumber>
    </recommendedName>
    <alternativeName>
        <fullName evidence="16 17">NQR complex subunit C</fullName>
    </alternativeName>
    <alternativeName>
        <fullName evidence="16 17">NQR-1 subunit C</fullName>
    </alternativeName>
</protein>
<keyword evidence="7 16" id="KW-0812">Transmembrane</keyword>
<evidence type="ECO:0000256" key="12">
    <source>
        <dbReference type="ARBA" id="ARBA00023065"/>
    </source>
</evidence>
<keyword evidence="4 16" id="KW-0597">Phosphoprotein</keyword>
<dbReference type="GO" id="GO:0006814">
    <property type="term" value="P:sodium ion transport"/>
    <property type="evidence" value="ECO:0007669"/>
    <property type="project" value="UniProtKB-UniRule"/>
</dbReference>
<keyword evidence="6 16" id="KW-0288">FMN</keyword>
<comment type="similarity">
    <text evidence="16 17">Belongs to the NqrC family.</text>
</comment>
<comment type="caution">
    <text evidence="16">Lacks conserved residue(s) required for the propagation of feature annotation.</text>
</comment>
<keyword evidence="2 16" id="KW-1003">Cell membrane</keyword>
<sequence>MFDQNAQSNATPSAGWLSKWRNMSNDSPAKMLIVTVSLCFVCSVIVSGVAINLRPMQQANKALEKNRVILEAAGLLDETKTEDIQTLFDELVEVRIVDLDTGLYIDTPDPKAYDQRKAAKDPARSFPIPGDEDLAKIKKRAQRASVYLVQKDGKLQNLVLPMHGYGLWSTMYGFLALESDINTVAGLSFYEHAETPGLGGEIDNPKWRARWSGKLSYSKQGEPKLAVIKGRVDASRPEAAHQVDGISGATLTSKGVDNMVRYWLGENGFGPYLAKLKAASRSG</sequence>
<dbReference type="GO" id="GO:0016655">
    <property type="term" value="F:oxidoreductase activity, acting on NAD(P)H, quinone or similar compound as acceptor"/>
    <property type="evidence" value="ECO:0007669"/>
    <property type="project" value="UniProtKB-UniRule"/>
</dbReference>
<comment type="subunit">
    <text evidence="16 17">Composed of six subunits; NqrA, NqrB, NqrC, NqrD, NqrE and NqrF.</text>
</comment>
<evidence type="ECO:0000259" key="18">
    <source>
        <dbReference type="SMART" id="SM00900"/>
    </source>
</evidence>
<evidence type="ECO:0000256" key="13">
    <source>
        <dbReference type="ARBA" id="ARBA00023075"/>
    </source>
</evidence>
<evidence type="ECO:0000256" key="3">
    <source>
        <dbReference type="ARBA" id="ARBA00022519"/>
    </source>
</evidence>
<evidence type="ECO:0000256" key="1">
    <source>
        <dbReference type="ARBA" id="ARBA00022448"/>
    </source>
</evidence>
<evidence type="ECO:0000256" key="6">
    <source>
        <dbReference type="ARBA" id="ARBA00022643"/>
    </source>
</evidence>
<dbReference type="SMART" id="SM00900">
    <property type="entry name" value="FMN_bind"/>
    <property type="match status" value="1"/>
</dbReference>
<keyword evidence="11 16" id="KW-0915">Sodium</keyword>
<dbReference type="GO" id="GO:0010181">
    <property type="term" value="F:FMN binding"/>
    <property type="evidence" value="ECO:0007669"/>
    <property type="project" value="UniProtKB-UniRule"/>
</dbReference>
<evidence type="ECO:0000256" key="17">
    <source>
        <dbReference type="PIRNR" id="PIRNR009437"/>
    </source>
</evidence>
<evidence type="ECO:0000256" key="16">
    <source>
        <dbReference type="HAMAP-Rule" id="MF_00427"/>
    </source>
</evidence>
<evidence type="ECO:0000256" key="4">
    <source>
        <dbReference type="ARBA" id="ARBA00022553"/>
    </source>
</evidence>
<keyword evidence="8 16" id="KW-1278">Translocase</keyword>
<comment type="function">
    <text evidence="16">NQR complex catalyzes the reduction of ubiquinone-1 to ubiquinol by two successive reactions, coupled with the transport of Na(+) ions from the cytoplasm to the periplasm. NqrA to NqrE are probably involved in the second step, the conversion of ubisemiquinone to ubiquinol.</text>
</comment>
<evidence type="ECO:0000256" key="5">
    <source>
        <dbReference type="ARBA" id="ARBA00022630"/>
    </source>
</evidence>
<keyword evidence="9 16" id="KW-1133">Transmembrane helix</keyword>
<evidence type="ECO:0000256" key="7">
    <source>
        <dbReference type="ARBA" id="ARBA00022692"/>
    </source>
</evidence>
<evidence type="ECO:0000313" key="19">
    <source>
        <dbReference type="EMBL" id="VFJ48287.1"/>
    </source>
</evidence>
<feature type="modified residue" description="FMN phosphoryl threonine" evidence="16">
    <location>
        <position position="250"/>
    </location>
</feature>
<dbReference type="InterPro" id="IPR007329">
    <property type="entry name" value="FMN-bd"/>
</dbReference>
<keyword evidence="5 16" id="KW-0285">Flavoprotein</keyword>
<dbReference type="NCBIfam" id="NF003749">
    <property type="entry name" value="PRK05346.1-5"/>
    <property type="match status" value="1"/>
</dbReference>
<keyword evidence="15 16" id="KW-0739">Sodium transport</keyword>
<feature type="domain" description="FMN-binding" evidence="18">
    <location>
        <begin position="166"/>
        <end position="267"/>
    </location>
</feature>
<organism evidence="19">
    <name type="scientific">Candidatus Kentrum sp. DK</name>
    <dbReference type="NCBI Taxonomy" id="2126562"/>
    <lineage>
        <taxon>Bacteria</taxon>
        <taxon>Pseudomonadati</taxon>
        <taxon>Pseudomonadota</taxon>
        <taxon>Gammaproteobacteria</taxon>
        <taxon>Candidatus Kentrum</taxon>
    </lineage>
</organism>
<gene>
    <name evidence="16" type="primary">nqrC</name>
    <name evidence="19" type="ORF">BECKDK2373B_GA0170837_102012</name>
</gene>
<dbReference type="PANTHER" id="PTHR37838:SF1">
    <property type="entry name" value="NA(+)-TRANSLOCATING NADH-QUINONE REDUCTASE SUBUNIT C"/>
    <property type="match status" value="1"/>
</dbReference>
<keyword evidence="12 16" id="KW-0406">Ion transport</keyword>
<evidence type="ECO:0000256" key="10">
    <source>
        <dbReference type="ARBA" id="ARBA00023027"/>
    </source>
</evidence>
<dbReference type="EMBL" id="CAADEX010000020">
    <property type="protein sequence ID" value="VFJ48287.1"/>
    <property type="molecule type" value="Genomic_DNA"/>
</dbReference>
<reference evidence="19" key="1">
    <citation type="submission" date="2019-02" db="EMBL/GenBank/DDBJ databases">
        <authorList>
            <person name="Gruber-Vodicka R. H."/>
            <person name="Seah K. B. B."/>
        </authorList>
    </citation>
    <scope>NUCLEOTIDE SEQUENCE</scope>
    <source>
        <strain evidence="19">BECK_DK47</strain>
    </source>
</reference>
<feature type="transmembrane region" description="Helical" evidence="16">
    <location>
        <begin position="31"/>
        <end position="53"/>
    </location>
</feature>
<dbReference type="PIRSF" id="PIRSF009437">
    <property type="entry name" value="NQR-1_subunit_C"/>
    <property type="match status" value="1"/>
</dbReference>
<comment type="cofactor">
    <cofactor evidence="16 17">
        <name>FMN</name>
        <dbReference type="ChEBI" id="CHEBI:58210"/>
    </cofactor>
</comment>
<evidence type="ECO:0000256" key="11">
    <source>
        <dbReference type="ARBA" id="ARBA00023053"/>
    </source>
</evidence>
<name>A0A450S8P5_9GAMM</name>
<evidence type="ECO:0000256" key="15">
    <source>
        <dbReference type="ARBA" id="ARBA00023201"/>
    </source>
</evidence>
<keyword evidence="10 16" id="KW-0520">NAD</keyword>
<dbReference type="PANTHER" id="PTHR37838">
    <property type="entry name" value="NA(+)-TRANSLOCATING NADH-QUINONE REDUCTASE SUBUNIT C"/>
    <property type="match status" value="1"/>
</dbReference>
<dbReference type="NCBIfam" id="TIGR01938">
    <property type="entry name" value="nqrC"/>
    <property type="match status" value="1"/>
</dbReference>
<accession>A0A450S8P5</accession>
<keyword evidence="1 16" id="KW-0813">Transport</keyword>
<evidence type="ECO:0000256" key="8">
    <source>
        <dbReference type="ARBA" id="ARBA00022967"/>
    </source>
</evidence>
<evidence type="ECO:0000256" key="2">
    <source>
        <dbReference type="ARBA" id="ARBA00022475"/>
    </source>
</evidence>
<dbReference type="Pfam" id="PF04205">
    <property type="entry name" value="FMN_bind"/>
    <property type="match status" value="1"/>
</dbReference>
<dbReference type="EC" id="7.2.1.1" evidence="16 17"/>
<comment type="catalytic activity">
    <reaction evidence="16 17">
        <text>a ubiquinone + n Na(+)(in) + NADH + H(+) = a ubiquinol + n Na(+)(out) + NAD(+)</text>
        <dbReference type="Rhea" id="RHEA:47748"/>
        <dbReference type="Rhea" id="RHEA-COMP:9565"/>
        <dbReference type="Rhea" id="RHEA-COMP:9566"/>
        <dbReference type="ChEBI" id="CHEBI:15378"/>
        <dbReference type="ChEBI" id="CHEBI:16389"/>
        <dbReference type="ChEBI" id="CHEBI:17976"/>
        <dbReference type="ChEBI" id="CHEBI:29101"/>
        <dbReference type="ChEBI" id="CHEBI:57540"/>
        <dbReference type="ChEBI" id="CHEBI:57945"/>
        <dbReference type="EC" id="7.2.1.1"/>
    </reaction>
</comment>
<keyword evidence="3" id="KW-0997">Cell inner membrane</keyword>
<evidence type="ECO:0000256" key="14">
    <source>
        <dbReference type="ARBA" id="ARBA00023136"/>
    </source>
</evidence>
<keyword evidence="13 16" id="KW-0830">Ubiquinone</keyword>
<proteinExistence type="inferred from homology"/>
<dbReference type="AlphaFoldDB" id="A0A450S8P5"/>
<dbReference type="HAMAP" id="MF_00427">
    <property type="entry name" value="NqrC"/>
    <property type="match status" value="1"/>
</dbReference>
<dbReference type="InterPro" id="IPR010204">
    <property type="entry name" value="NqrC"/>
</dbReference>